<dbReference type="PANTHER" id="PTHR42648">
    <property type="entry name" value="TRANSPOSASE, PUTATIVE-RELATED"/>
    <property type="match status" value="1"/>
</dbReference>
<gene>
    <name evidence="3" type="ORF">U9M48_037076</name>
</gene>
<evidence type="ECO:0000313" key="4">
    <source>
        <dbReference type="Proteomes" id="UP001341281"/>
    </source>
</evidence>
<sequence length="665" mass="75245">MSKEVLIQLSACKTAREVWTVVEAMFTSMTKARSINTRIALATTKKGELSMAEYISKMRSLGDEMASSGKPLEDDELISYIFTGLDHDYNPIVSALIARTDPLTVGEVYSQLLSFEQRLELQQAADSYSMANAASRGRGGQRGRGRSRGGHGPRGRGRGSNNMPPRPNNFNTQSRGGHQGNNGERPECQLCKKRGHQVIDCWYRFDENFTPDNRYAGTTTASYGVDSNWYTHTGATDHVTGELDKLTIRDRYKGHNQIHTASGAGMNISHIGHSVVKTPSRDLHLNNIVTPANKNLVSVHRLTTDNSVFLEFHPNFFLVKDQATKTTLLKGRCHKGLYPLPSSFPKQAYGAVKPSVERWQSFRPSFVSNSRQIESNKQSICDACQKAKSHQLPYSKSHSISTRPLELIFSDVWGQAPSSASGKKYYVSFIDDYSKFSWIYPLKFKSEVFQKFVEFQNLVEHQFDRKIVTIQMDWGGEYKKLHSFFSRVGITHHVSCPYAHQQNGSAERKHRHIVEVGLALLAYASMPLKFWDDAFISAVYLINRTPSKVLDYETPLERLYHTKPDYASLRVFGCACWPNLRPYNSHKLQFRSKQCVFLGYSPLHKGFKCLDISSGRVYISRDVTFDESMFPFSNLKPSTGRRLQEEISLLSPSLLNPIVPGEWVQ</sequence>
<feature type="region of interest" description="Disordered" evidence="1">
    <location>
        <begin position="130"/>
        <end position="184"/>
    </location>
</feature>
<dbReference type="GO" id="GO:0003676">
    <property type="term" value="F:nucleic acid binding"/>
    <property type="evidence" value="ECO:0007669"/>
    <property type="project" value="InterPro"/>
</dbReference>
<protein>
    <recommendedName>
        <fullName evidence="2">Integrase catalytic domain-containing protein</fullName>
    </recommendedName>
</protein>
<dbReference type="InterPro" id="IPR012337">
    <property type="entry name" value="RNaseH-like_sf"/>
</dbReference>
<feature type="compositionally biased region" description="Basic residues" evidence="1">
    <location>
        <begin position="139"/>
        <end position="157"/>
    </location>
</feature>
<keyword evidence="4" id="KW-1185">Reference proteome</keyword>
<dbReference type="PROSITE" id="PS50994">
    <property type="entry name" value="INTEGRASE"/>
    <property type="match status" value="1"/>
</dbReference>
<organism evidence="3 4">
    <name type="scientific">Paspalum notatum var. saurae</name>
    <dbReference type="NCBI Taxonomy" id="547442"/>
    <lineage>
        <taxon>Eukaryota</taxon>
        <taxon>Viridiplantae</taxon>
        <taxon>Streptophyta</taxon>
        <taxon>Embryophyta</taxon>
        <taxon>Tracheophyta</taxon>
        <taxon>Spermatophyta</taxon>
        <taxon>Magnoliopsida</taxon>
        <taxon>Liliopsida</taxon>
        <taxon>Poales</taxon>
        <taxon>Poaceae</taxon>
        <taxon>PACMAD clade</taxon>
        <taxon>Panicoideae</taxon>
        <taxon>Andropogonodae</taxon>
        <taxon>Paspaleae</taxon>
        <taxon>Paspalinae</taxon>
        <taxon>Paspalum</taxon>
    </lineage>
</organism>
<dbReference type="Proteomes" id="UP001341281">
    <property type="component" value="Chromosome 08"/>
</dbReference>
<dbReference type="PANTHER" id="PTHR42648:SF26">
    <property type="entry name" value="INTEGRASE CATALYTIC DOMAIN-CONTAINING PROTEIN"/>
    <property type="match status" value="1"/>
</dbReference>
<dbReference type="InterPro" id="IPR039537">
    <property type="entry name" value="Retrotran_Ty1/copia-like"/>
</dbReference>
<dbReference type="GO" id="GO:0015074">
    <property type="term" value="P:DNA integration"/>
    <property type="evidence" value="ECO:0007669"/>
    <property type="project" value="InterPro"/>
</dbReference>
<dbReference type="SUPFAM" id="SSF53098">
    <property type="entry name" value="Ribonuclease H-like"/>
    <property type="match status" value="1"/>
</dbReference>
<dbReference type="EMBL" id="CP144752">
    <property type="protein sequence ID" value="WVZ90814.1"/>
    <property type="molecule type" value="Genomic_DNA"/>
</dbReference>
<name>A0AAQ3UFP4_PASNO</name>
<dbReference type="Pfam" id="PF25597">
    <property type="entry name" value="SH3_retrovirus"/>
    <property type="match status" value="1"/>
</dbReference>
<proteinExistence type="predicted"/>
<dbReference type="InterPro" id="IPR057670">
    <property type="entry name" value="SH3_retrovirus"/>
</dbReference>
<dbReference type="Pfam" id="PF00665">
    <property type="entry name" value="rve"/>
    <property type="match status" value="1"/>
</dbReference>
<dbReference type="AlphaFoldDB" id="A0AAQ3UFP4"/>
<accession>A0AAQ3UFP4</accession>
<reference evidence="3 4" key="1">
    <citation type="submission" date="2024-02" db="EMBL/GenBank/DDBJ databases">
        <title>High-quality chromosome-scale genome assembly of Pensacola bahiagrass (Paspalum notatum Flugge var. saurae).</title>
        <authorList>
            <person name="Vega J.M."/>
            <person name="Podio M."/>
            <person name="Orjuela J."/>
            <person name="Siena L.A."/>
            <person name="Pessino S.C."/>
            <person name="Combes M.C."/>
            <person name="Mariac C."/>
            <person name="Albertini E."/>
            <person name="Pupilli F."/>
            <person name="Ortiz J.P.A."/>
            <person name="Leblanc O."/>
        </authorList>
    </citation>
    <scope>NUCLEOTIDE SEQUENCE [LARGE SCALE GENOMIC DNA]</scope>
    <source>
        <strain evidence="3">R1</strain>
        <tissue evidence="3">Leaf</tissue>
    </source>
</reference>
<dbReference type="Gene3D" id="3.30.420.10">
    <property type="entry name" value="Ribonuclease H-like superfamily/Ribonuclease H"/>
    <property type="match status" value="1"/>
</dbReference>
<dbReference type="InterPro" id="IPR036397">
    <property type="entry name" value="RNaseH_sf"/>
</dbReference>
<feature type="domain" description="Integrase catalytic" evidence="2">
    <location>
        <begin position="400"/>
        <end position="563"/>
    </location>
</feature>
<evidence type="ECO:0000259" key="2">
    <source>
        <dbReference type="PROSITE" id="PS50994"/>
    </source>
</evidence>
<dbReference type="InterPro" id="IPR001584">
    <property type="entry name" value="Integrase_cat-core"/>
</dbReference>
<dbReference type="Pfam" id="PF14223">
    <property type="entry name" value="Retrotran_gag_2"/>
    <property type="match status" value="1"/>
</dbReference>
<evidence type="ECO:0000256" key="1">
    <source>
        <dbReference type="SAM" id="MobiDB-lite"/>
    </source>
</evidence>
<evidence type="ECO:0000313" key="3">
    <source>
        <dbReference type="EMBL" id="WVZ90814.1"/>
    </source>
</evidence>